<dbReference type="Proteomes" id="UP000249725">
    <property type="component" value="Unassembled WGS sequence"/>
</dbReference>
<feature type="transmembrane region" description="Helical" evidence="1">
    <location>
        <begin position="21"/>
        <end position="41"/>
    </location>
</feature>
<proteinExistence type="predicted"/>
<name>A0A328ASW3_9CAUL</name>
<keyword evidence="1" id="KW-0472">Membrane</keyword>
<dbReference type="RefSeq" id="WP_111514623.1">
    <property type="nucleotide sequence ID" value="NZ_QFYR01000001.1"/>
</dbReference>
<gene>
    <name evidence="2" type="ORF">DJ018_01775</name>
</gene>
<keyword evidence="1" id="KW-1133">Transmembrane helix</keyword>
<accession>A0A328ASW3</accession>
<sequence>MPSLRVPRASDEAARELLARIIRYALLGLGGLLILIGILIAPLPGPLGVPFTVVGAAIVLRNSYGAKRQFVKMQKAHPKMIFPIRRLMRREPEVVLVVWQQYLRVERLVLPKRVRVGVRGRRRLKRRMRAQRAA</sequence>
<organism evidence="2 3">
    <name type="scientific">Phenylobacterium deserti</name>
    <dbReference type="NCBI Taxonomy" id="1914756"/>
    <lineage>
        <taxon>Bacteria</taxon>
        <taxon>Pseudomonadati</taxon>
        <taxon>Pseudomonadota</taxon>
        <taxon>Alphaproteobacteria</taxon>
        <taxon>Caulobacterales</taxon>
        <taxon>Caulobacteraceae</taxon>
        <taxon>Phenylobacterium</taxon>
    </lineage>
</organism>
<dbReference type="AlphaFoldDB" id="A0A328ASW3"/>
<keyword evidence="3" id="KW-1185">Reference proteome</keyword>
<evidence type="ECO:0000313" key="2">
    <source>
        <dbReference type="EMBL" id="RAK58173.1"/>
    </source>
</evidence>
<evidence type="ECO:0000256" key="1">
    <source>
        <dbReference type="SAM" id="Phobius"/>
    </source>
</evidence>
<feature type="transmembrane region" description="Helical" evidence="1">
    <location>
        <begin position="47"/>
        <end position="64"/>
    </location>
</feature>
<reference evidence="3" key="1">
    <citation type="submission" date="2018-05" db="EMBL/GenBank/DDBJ databases">
        <authorList>
            <person name="Li X."/>
        </authorList>
    </citation>
    <scope>NUCLEOTIDE SEQUENCE [LARGE SCALE GENOMIC DNA]</scope>
    <source>
        <strain evidence="3">YIM 73061</strain>
    </source>
</reference>
<dbReference type="EMBL" id="QFYR01000001">
    <property type="protein sequence ID" value="RAK58173.1"/>
    <property type="molecule type" value="Genomic_DNA"/>
</dbReference>
<dbReference type="OrthoDB" id="7308169at2"/>
<comment type="caution">
    <text evidence="2">The sequence shown here is derived from an EMBL/GenBank/DDBJ whole genome shotgun (WGS) entry which is preliminary data.</text>
</comment>
<keyword evidence="1" id="KW-0812">Transmembrane</keyword>
<protein>
    <submittedName>
        <fullName evidence="2">Uncharacterized protein</fullName>
    </submittedName>
</protein>
<evidence type="ECO:0000313" key="3">
    <source>
        <dbReference type="Proteomes" id="UP000249725"/>
    </source>
</evidence>